<protein>
    <submittedName>
        <fullName evidence="1">Uncharacterized protein</fullName>
    </submittedName>
</protein>
<organism evidence="1 2">
    <name type="scientific">Arthrobacter russicus</name>
    <dbReference type="NCBI Taxonomy" id="172040"/>
    <lineage>
        <taxon>Bacteria</taxon>
        <taxon>Bacillati</taxon>
        <taxon>Actinomycetota</taxon>
        <taxon>Actinomycetes</taxon>
        <taxon>Micrococcales</taxon>
        <taxon>Micrococcaceae</taxon>
        <taxon>Arthrobacter</taxon>
    </lineage>
</organism>
<accession>A0ABU1J754</accession>
<gene>
    <name evidence="1" type="ORF">JOE69_000491</name>
</gene>
<name>A0ABU1J754_9MICC</name>
<dbReference type="EMBL" id="JAVDQF010000001">
    <property type="protein sequence ID" value="MDR6268253.1"/>
    <property type="molecule type" value="Genomic_DNA"/>
</dbReference>
<keyword evidence="2" id="KW-1185">Reference proteome</keyword>
<evidence type="ECO:0000313" key="1">
    <source>
        <dbReference type="EMBL" id="MDR6268253.1"/>
    </source>
</evidence>
<dbReference type="Proteomes" id="UP001185069">
    <property type="component" value="Unassembled WGS sequence"/>
</dbReference>
<evidence type="ECO:0000313" key="2">
    <source>
        <dbReference type="Proteomes" id="UP001185069"/>
    </source>
</evidence>
<proteinExistence type="predicted"/>
<comment type="caution">
    <text evidence="1">The sequence shown here is derived from an EMBL/GenBank/DDBJ whole genome shotgun (WGS) entry which is preliminary data.</text>
</comment>
<sequence>MTRIVRQAHSAFGAQTLAVFLAHRLERQCCDYRIPQHRFEIEMIVLDQALFVVVLKLLFGAPFGNGLFEEEHLLDVDIEVVRKGIQASAAFAHHVDGCSSRNKDSFVYGLQIQIEPDVRPFLNADHRRSEFPRSRDCILPSPHTAWTATEIFDRNKQW</sequence>
<reference evidence="1 2" key="1">
    <citation type="submission" date="2023-07" db="EMBL/GenBank/DDBJ databases">
        <title>Sequencing the genomes of 1000 actinobacteria strains.</title>
        <authorList>
            <person name="Klenk H.-P."/>
        </authorList>
    </citation>
    <scope>NUCLEOTIDE SEQUENCE [LARGE SCALE GENOMIC DNA]</scope>
    <source>
        <strain evidence="1 2">DSM 14555</strain>
    </source>
</reference>